<evidence type="ECO:0000313" key="1">
    <source>
        <dbReference type="EMBL" id="KKN66057.1"/>
    </source>
</evidence>
<sequence>MKVENKEHLPELLYNALAENRPPVEGEIHVTTLIGPPLIDYLRRKHWNELVDDASNRLFALLGTGLHAGIANDGRIERAIKVLDDVIENWGKIDDYIILSIIQNLLKSLGSVGRTGIESQLKLKLSDKWTLVGTDDYFDEDVGKLMDWKITSVWSVLFADHNWEDQLNVYAYMRRKLGYEVKSLEVWALLRDWQKSKAKYGNDPNYPRVPFVRIPLRLWSLEEQEDYIYKRLSLFDGAPGECTPEEKWESPTVYKVMKKGRKSALVATRWINNEKKDLLSIADAMSAAGAKNHVVDGTNIYIEKFEGEARRCQDYCNCNTFCPYYVGDKQCIIM</sequence>
<name>A0A0F9STU8_9ZZZZ</name>
<dbReference type="EMBL" id="LAZR01000511">
    <property type="protein sequence ID" value="KKN66057.1"/>
    <property type="molecule type" value="Genomic_DNA"/>
</dbReference>
<accession>A0A0F9STU8</accession>
<dbReference type="AlphaFoldDB" id="A0A0F9STU8"/>
<evidence type="ECO:0008006" key="2">
    <source>
        <dbReference type="Google" id="ProtNLM"/>
    </source>
</evidence>
<protein>
    <recommendedName>
        <fullName evidence="2">PD-(D/E)XK endonuclease-like domain-containing protein</fullName>
    </recommendedName>
</protein>
<comment type="caution">
    <text evidence="1">The sequence shown here is derived from an EMBL/GenBank/DDBJ whole genome shotgun (WGS) entry which is preliminary data.</text>
</comment>
<proteinExistence type="predicted"/>
<reference evidence="1" key="1">
    <citation type="journal article" date="2015" name="Nature">
        <title>Complex archaea that bridge the gap between prokaryotes and eukaryotes.</title>
        <authorList>
            <person name="Spang A."/>
            <person name="Saw J.H."/>
            <person name="Jorgensen S.L."/>
            <person name="Zaremba-Niedzwiedzka K."/>
            <person name="Martijn J."/>
            <person name="Lind A.E."/>
            <person name="van Eijk R."/>
            <person name="Schleper C."/>
            <person name="Guy L."/>
            <person name="Ettema T.J."/>
        </authorList>
    </citation>
    <scope>NUCLEOTIDE SEQUENCE</scope>
</reference>
<gene>
    <name evidence="1" type="ORF">LCGC14_0475350</name>
</gene>
<organism evidence="1">
    <name type="scientific">marine sediment metagenome</name>
    <dbReference type="NCBI Taxonomy" id="412755"/>
    <lineage>
        <taxon>unclassified sequences</taxon>
        <taxon>metagenomes</taxon>
        <taxon>ecological metagenomes</taxon>
    </lineage>
</organism>